<gene>
    <name evidence="1" type="ORF">DFH08DRAFT_687046</name>
</gene>
<dbReference type="AlphaFoldDB" id="A0AAD7EZP1"/>
<evidence type="ECO:0000313" key="1">
    <source>
        <dbReference type="EMBL" id="KAJ7357867.1"/>
    </source>
</evidence>
<comment type="caution">
    <text evidence="1">The sequence shown here is derived from an EMBL/GenBank/DDBJ whole genome shotgun (WGS) entry which is preliminary data.</text>
</comment>
<feature type="non-terminal residue" evidence="1">
    <location>
        <position position="1"/>
    </location>
</feature>
<reference evidence="1" key="1">
    <citation type="submission" date="2023-03" db="EMBL/GenBank/DDBJ databases">
        <title>Massive genome expansion in bonnet fungi (Mycena s.s.) driven by repeated elements and novel gene families across ecological guilds.</title>
        <authorList>
            <consortium name="Lawrence Berkeley National Laboratory"/>
            <person name="Harder C.B."/>
            <person name="Miyauchi S."/>
            <person name="Viragh M."/>
            <person name="Kuo A."/>
            <person name="Thoen E."/>
            <person name="Andreopoulos B."/>
            <person name="Lu D."/>
            <person name="Skrede I."/>
            <person name="Drula E."/>
            <person name="Henrissat B."/>
            <person name="Morin E."/>
            <person name="Kohler A."/>
            <person name="Barry K."/>
            <person name="LaButti K."/>
            <person name="Morin E."/>
            <person name="Salamov A."/>
            <person name="Lipzen A."/>
            <person name="Mereny Z."/>
            <person name="Hegedus B."/>
            <person name="Baldrian P."/>
            <person name="Stursova M."/>
            <person name="Weitz H."/>
            <person name="Taylor A."/>
            <person name="Grigoriev I.V."/>
            <person name="Nagy L.G."/>
            <person name="Martin F."/>
            <person name="Kauserud H."/>
        </authorList>
    </citation>
    <scope>NUCLEOTIDE SEQUENCE</scope>
    <source>
        <strain evidence="1">CBHHK002</strain>
    </source>
</reference>
<sequence>WTLEDKEWTDTAELVVNHRYRQAVDSLEALVVKRLLELTKVNQSGLGIWSNLLRGSADRPFRIQSAKTHCQGPPGSIQSNPEYPPALQFHCISLGPSKATLVVGGSH</sequence>
<keyword evidence="2" id="KW-1185">Reference proteome</keyword>
<proteinExistence type="predicted"/>
<accession>A0AAD7EZP1</accession>
<dbReference type="EMBL" id="JARIHO010000007">
    <property type="protein sequence ID" value="KAJ7357867.1"/>
    <property type="molecule type" value="Genomic_DNA"/>
</dbReference>
<dbReference type="Proteomes" id="UP001218218">
    <property type="component" value="Unassembled WGS sequence"/>
</dbReference>
<protein>
    <submittedName>
        <fullName evidence="1">Uncharacterized protein</fullName>
    </submittedName>
</protein>
<organism evidence="1 2">
    <name type="scientific">Mycena albidolilacea</name>
    <dbReference type="NCBI Taxonomy" id="1033008"/>
    <lineage>
        <taxon>Eukaryota</taxon>
        <taxon>Fungi</taxon>
        <taxon>Dikarya</taxon>
        <taxon>Basidiomycota</taxon>
        <taxon>Agaricomycotina</taxon>
        <taxon>Agaricomycetes</taxon>
        <taxon>Agaricomycetidae</taxon>
        <taxon>Agaricales</taxon>
        <taxon>Marasmiineae</taxon>
        <taxon>Mycenaceae</taxon>
        <taxon>Mycena</taxon>
    </lineage>
</organism>
<evidence type="ECO:0000313" key="2">
    <source>
        <dbReference type="Proteomes" id="UP001218218"/>
    </source>
</evidence>
<name>A0AAD7EZP1_9AGAR</name>